<evidence type="ECO:0000256" key="6">
    <source>
        <dbReference type="ARBA" id="ARBA00023027"/>
    </source>
</evidence>
<dbReference type="InterPro" id="IPR022663">
    <property type="entry name" value="DapB_C"/>
</dbReference>
<dbReference type="CDD" id="cd02274">
    <property type="entry name" value="DHDPR_N"/>
    <property type="match status" value="1"/>
</dbReference>
<evidence type="ECO:0000256" key="9">
    <source>
        <dbReference type="ARBA" id="ARBA00038983"/>
    </source>
</evidence>
<organism evidence="14 15">
    <name type="scientific">Cloacibacillus evryensis</name>
    <dbReference type="NCBI Taxonomy" id="508460"/>
    <lineage>
        <taxon>Bacteria</taxon>
        <taxon>Thermotogati</taxon>
        <taxon>Synergistota</taxon>
        <taxon>Synergistia</taxon>
        <taxon>Synergistales</taxon>
        <taxon>Synergistaceae</taxon>
        <taxon>Cloacibacillus</taxon>
    </lineage>
</organism>
<protein>
    <recommendedName>
        <fullName evidence="9">4-hydroxy-tetrahydrodipicolinate reductase</fullName>
        <ecNumber evidence="9">1.17.1.8</ecNumber>
    </recommendedName>
</protein>
<keyword evidence="6" id="KW-0520">NAD</keyword>
<comment type="similarity">
    <text evidence="1">Belongs to the DapB family.</text>
</comment>
<keyword evidence="15" id="KW-1185">Reference proteome</keyword>
<accession>A0AAW5K3U6</accession>
<evidence type="ECO:0000256" key="10">
    <source>
        <dbReference type="ARBA" id="ARBA00049080"/>
    </source>
</evidence>
<keyword evidence="7" id="KW-0457">Lysine biosynthesis</keyword>
<dbReference type="PANTHER" id="PTHR20836">
    <property type="entry name" value="DIHYDRODIPICOLINATE REDUCTASE"/>
    <property type="match status" value="1"/>
</dbReference>
<dbReference type="GO" id="GO:0008839">
    <property type="term" value="F:4-hydroxy-tetrahydrodipicolinate reductase"/>
    <property type="evidence" value="ECO:0007669"/>
    <property type="project" value="UniProtKB-EC"/>
</dbReference>
<keyword evidence="4" id="KW-0220">Diaminopimelate biosynthesis</keyword>
<comment type="catalytic activity">
    <reaction evidence="10">
        <text>(S)-2,3,4,5-tetrahydrodipicolinate + NADP(+) + H2O = (2S,4S)-4-hydroxy-2,3,4,5-tetrahydrodipicolinate + NADPH + H(+)</text>
        <dbReference type="Rhea" id="RHEA:35331"/>
        <dbReference type="ChEBI" id="CHEBI:15377"/>
        <dbReference type="ChEBI" id="CHEBI:15378"/>
        <dbReference type="ChEBI" id="CHEBI:16845"/>
        <dbReference type="ChEBI" id="CHEBI:57783"/>
        <dbReference type="ChEBI" id="CHEBI:58349"/>
        <dbReference type="ChEBI" id="CHEBI:67139"/>
        <dbReference type="EC" id="1.17.1.8"/>
    </reaction>
</comment>
<comment type="catalytic activity">
    <reaction evidence="11">
        <text>(S)-2,3,4,5-tetrahydrodipicolinate + NAD(+) + H2O = (2S,4S)-4-hydroxy-2,3,4,5-tetrahydrodipicolinate + NADH + H(+)</text>
        <dbReference type="Rhea" id="RHEA:35323"/>
        <dbReference type="ChEBI" id="CHEBI:15377"/>
        <dbReference type="ChEBI" id="CHEBI:15378"/>
        <dbReference type="ChEBI" id="CHEBI:16845"/>
        <dbReference type="ChEBI" id="CHEBI:57540"/>
        <dbReference type="ChEBI" id="CHEBI:57945"/>
        <dbReference type="ChEBI" id="CHEBI:67139"/>
        <dbReference type="EC" id="1.17.1.8"/>
    </reaction>
</comment>
<dbReference type="Gene3D" id="3.30.360.10">
    <property type="entry name" value="Dihydrodipicolinate Reductase, domain 2"/>
    <property type="match status" value="1"/>
</dbReference>
<gene>
    <name evidence="14" type="ORF">NE630_13740</name>
</gene>
<evidence type="ECO:0000256" key="2">
    <source>
        <dbReference type="ARBA" id="ARBA00022605"/>
    </source>
</evidence>
<comment type="pathway">
    <text evidence="8">Amino-acid biosynthesis; L-lysine biosynthesis via DAP pathway; (S)-tetrahydrodipicolinate from L-aspartate: step 4/4.</text>
</comment>
<keyword evidence="5" id="KW-0560">Oxidoreductase</keyword>
<evidence type="ECO:0000256" key="7">
    <source>
        <dbReference type="ARBA" id="ARBA00023154"/>
    </source>
</evidence>
<comment type="caution">
    <text evidence="14">The sequence shown here is derived from an EMBL/GenBank/DDBJ whole genome shotgun (WGS) entry which is preliminary data.</text>
</comment>
<evidence type="ECO:0000256" key="4">
    <source>
        <dbReference type="ARBA" id="ARBA00022915"/>
    </source>
</evidence>
<feature type="domain" description="Dihydrodipicolinate reductase N-terminal" evidence="12">
    <location>
        <begin position="2"/>
        <end position="124"/>
    </location>
</feature>
<reference evidence="14 15" key="1">
    <citation type="submission" date="2022-06" db="EMBL/GenBank/DDBJ databases">
        <title>Isolation of gut microbiota from human fecal samples.</title>
        <authorList>
            <person name="Pamer E.G."/>
            <person name="Barat B."/>
            <person name="Waligurski E."/>
            <person name="Medina S."/>
            <person name="Paddock L."/>
            <person name="Mostad J."/>
        </authorList>
    </citation>
    <scope>NUCLEOTIDE SEQUENCE [LARGE SCALE GENOMIC DNA]</scope>
    <source>
        <strain evidence="14 15">DFI.9.90</strain>
    </source>
</reference>
<dbReference type="PANTHER" id="PTHR20836:SF0">
    <property type="entry name" value="4-HYDROXY-TETRAHYDRODIPICOLINATE REDUCTASE 1, CHLOROPLASTIC-RELATED"/>
    <property type="match status" value="1"/>
</dbReference>
<dbReference type="Pfam" id="PF01113">
    <property type="entry name" value="DapB_N"/>
    <property type="match status" value="1"/>
</dbReference>
<dbReference type="EMBL" id="JANFYT010000039">
    <property type="protein sequence ID" value="MCQ4815495.1"/>
    <property type="molecule type" value="Genomic_DNA"/>
</dbReference>
<evidence type="ECO:0000256" key="3">
    <source>
        <dbReference type="ARBA" id="ARBA00022857"/>
    </source>
</evidence>
<evidence type="ECO:0000259" key="12">
    <source>
        <dbReference type="Pfam" id="PF01113"/>
    </source>
</evidence>
<dbReference type="AlphaFoldDB" id="A0AAW5K3U6"/>
<dbReference type="GO" id="GO:0019877">
    <property type="term" value="P:diaminopimelate biosynthetic process"/>
    <property type="evidence" value="ECO:0007669"/>
    <property type="project" value="UniProtKB-KW"/>
</dbReference>
<dbReference type="PIRSF" id="PIRSF000161">
    <property type="entry name" value="DHPR"/>
    <property type="match status" value="1"/>
</dbReference>
<dbReference type="EC" id="1.17.1.8" evidence="9"/>
<dbReference type="SUPFAM" id="SSF51735">
    <property type="entry name" value="NAD(P)-binding Rossmann-fold domains"/>
    <property type="match status" value="1"/>
</dbReference>
<evidence type="ECO:0000256" key="8">
    <source>
        <dbReference type="ARBA" id="ARBA00037922"/>
    </source>
</evidence>
<proteinExistence type="inferred from homology"/>
<dbReference type="Pfam" id="PF05173">
    <property type="entry name" value="DapB_C"/>
    <property type="match status" value="1"/>
</dbReference>
<keyword evidence="3" id="KW-0521">NADP</keyword>
<dbReference type="Gene3D" id="3.40.50.720">
    <property type="entry name" value="NAD(P)-binding Rossmann-like Domain"/>
    <property type="match status" value="1"/>
</dbReference>
<dbReference type="InterPro" id="IPR036291">
    <property type="entry name" value="NAD(P)-bd_dom_sf"/>
</dbReference>
<evidence type="ECO:0000256" key="1">
    <source>
        <dbReference type="ARBA" id="ARBA00006642"/>
    </source>
</evidence>
<dbReference type="GO" id="GO:0009089">
    <property type="term" value="P:lysine biosynthetic process via diaminopimelate"/>
    <property type="evidence" value="ECO:0007669"/>
    <property type="project" value="InterPro"/>
</dbReference>
<evidence type="ECO:0000313" key="15">
    <source>
        <dbReference type="Proteomes" id="UP001205919"/>
    </source>
</evidence>
<sequence>MIRVFVTGISGNVGRAIVKTIEAKEGFELVGGWAKETGLDIGVAAGTKELGMTILPSLAEALKASRPDVAIDFSATPVLENNMRAYLDAGLNAVIGTTGLTEEQIAPYRDEVAARGLRWAVIPNYGLGISLAADFIKHARKYYPYVTITDQHTNEMANAPSGTAAALAAAAASEGALGAVASRESYAGVLGAAIEGVPVFSQRLPWPGPFSGHEITLARKDEVIKISVQDFTSDIYMDGIFLTAEKIAAFPAGSFLRSLYAVLED</sequence>
<dbReference type="SUPFAM" id="SSF55347">
    <property type="entry name" value="Glyceraldehyde-3-phosphate dehydrogenase-like, C-terminal domain"/>
    <property type="match status" value="1"/>
</dbReference>
<feature type="domain" description="Dihydrodipicolinate reductase C-terminal" evidence="13">
    <location>
        <begin position="128"/>
        <end position="252"/>
    </location>
</feature>
<keyword evidence="2" id="KW-0028">Amino-acid biosynthesis</keyword>
<evidence type="ECO:0000313" key="14">
    <source>
        <dbReference type="EMBL" id="MCQ4815495.1"/>
    </source>
</evidence>
<name>A0AAW5K3U6_9BACT</name>
<evidence type="ECO:0000256" key="5">
    <source>
        <dbReference type="ARBA" id="ARBA00023002"/>
    </source>
</evidence>
<dbReference type="RefSeq" id="WP_008709549.1">
    <property type="nucleotide sequence ID" value="NZ_CABKQM010000003.1"/>
</dbReference>
<evidence type="ECO:0000256" key="11">
    <source>
        <dbReference type="ARBA" id="ARBA00049396"/>
    </source>
</evidence>
<dbReference type="InterPro" id="IPR023940">
    <property type="entry name" value="DHDPR_bac"/>
</dbReference>
<dbReference type="InterPro" id="IPR000846">
    <property type="entry name" value="DapB_N"/>
</dbReference>
<dbReference type="Proteomes" id="UP001205919">
    <property type="component" value="Unassembled WGS sequence"/>
</dbReference>
<dbReference type="GO" id="GO:0005829">
    <property type="term" value="C:cytosol"/>
    <property type="evidence" value="ECO:0007669"/>
    <property type="project" value="TreeGrafter"/>
</dbReference>
<evidence type="ECO:0000259" key="13">
    <source>
        <dbReference type="Pfam" id="PF05173"/>
    </source>
</evidence>